<dbReference type="AlphaFoldDB" id="A0A383AUZ4"/>
<evidence type="ECO:0000313" key="1">
    <source>
        <dbReference type="EMBL" id="SVE11542.1"/>
    </source>
</evidence>
<sequence length="58" mass="6626">MNTPLLNHDRPPKLFRSRFEYMTQACLMHNPSVAFHFSFQLSRAPSGITGKDPHLLGN</sequence>
<organism evidence="1">
    <name type="scientific">marine metagenome</name>
    <dbReference type="NCBI Taxonomy" id="408172"/>
    <lineage>
        <taxon>unclassified sequences</taxon>
        <taxon>metagenomes</taxon>
        <taxon>ecological metagenomes</taxon>
    </lineage>
</organism>
<dbReference type="EMBL" id="UINC01195124">
    <property type="protein sequence ID" value="SVE11542.1"/>
    <property type="molecule type" value="Genomic_DNA"/>
</dbReference>
<name>A0A383AUZ4_9ZZZZ</name>
<accession>A0A383AUZ4</accession>
<reference evidence="1" key="1">
    <citation type="submission" date="2018-05" db="EMBL/GenBank/DDBJ databases">
        <authorList>
            <person name="Lanie J.A."/>
            <person name="Ng W.-L."/>
            <person name="Kazmierczak K.M."/>
            <person name="Andrzejewski T.M."/>
            <person name="Davidsen T.M."/>
            <person name="Wayne K.J."/>
            <person name="Tettelin H."/>
            <person name="Glass J.I."/>
            <person name="Rusch D."/>
            <person name="Podicherti R."/>
            <person name="Tsui H.-C.T."/>
            <person name="Winkler M.E."/>
        </authorList>
    </citation>
    <scope>NUCLEOTIDE SEQUENCE</scope>
</reference>
<gene>
    <name evidence="1" type="ORF">METZ01_LOCUS464396</name>
</gene>
<proteinExistence type="predicted"/>
<protein>
    <submittedName>
        <fullName evidence="1">Uncharacterized protein</fullName>
    </submittedName>
</protein>